<dbReference type="PANTHER" id="PTHR44167:SF26">
    <property type="entry name" value="PROTEIN KINASE, PUTATIVE (AFU_ORTHOLOGUE AFUA_5G07950)-RELATED"/>
    <property type="match status" value="1"/>
</dbReference>
<evidence type="ECO:0000256" key="3">
    <source>
        <dbReference type="ARBA" id="ARBA00022840"/>
    </source>
</evidence>
<name>A0A6A5YXX1_9PLEO</name>
<feature type="domain" description="FHA" evidence="8">
    <location>
        <begin position="50"/>
        <end position="109"/>
    </location>
</feature>
<dbReference type="InterPro" id="IPR000719">
    <property type="entry name" value="Prot_kinase_dom"/>
</dbReference>
<dbReference type="SUPFAM" id="SSF56112">
    <property type="entry name" value="Protein kinase-like (PK-like)"/>
    <property type="match status" value="1"/>
</dbReference>
<evidence type="ECO:0000256" key="7">
    <source>
        <dbReference type="SAM" id="MobiDB-lite"/>
    </source>
</evidence>
<organism evidence="10 11">
    <name type="scientific">Lophiotrema nucula</name>
    <dbReference type="NCBI Taxonomy" id="690887"/>
    <lineage>
        <taxon>Eukaryota</taxon>
        <taxon>Fungi</taxon>
        <taxon>Dikarya</taxon>
        <taxon>Ascomycota</taxon>
        <taxon>Pezizomycotina</taxon>
        <taxon>Dothideomycetes</taxon>
        <taxon>Pleosporomycetidae</taxon>
        <taxon>Pleosporales</taxon>
        <taxon>Lophiotremataceae</taxon>
        <taxon>Lophiotrema</taxon>
    </lineage>
</organism>
<dbReference type="InterPro" id="IPR017441">
    <property type="entry name" value="Protein_kinase_ATP_BS"/>
</dbReference>
<dbReference type="PROSITE" id="PS00107">
    <property type="entry name" value="PROTEIN_KINASE_ATP"/>
    <property type="match status" value="1"/>
</dbReference>
<keyword evidence="10" id="KW-0418">Kinase</keyword>
<feature type="domain" description="Protein kinase" evidence="9">
    <location>
        <begin position="173"/>
        <end position="491"/>
    </location>
</feature>
<evidence type="ECO:0000259" key="9">
    <source>
        <dbReference type="PROSITE" id="PS50011"/>
    </source>
</evidence>
<keyword evidence="2 6" id="KW-0547">Nucleotide-binding</keyword>
<dbReference type="GO" id="GO:0005524">
    <property type="term" value="F:ATP binding"/>
    <property type="evidence" value="ECO:0007669"/>
    <property type="project" value="UniProtKB-UniRule"/>
</dbReference>
<dbReference type="OrthoDB" id="74764at2759"/>
<dbReference type="PROSITE" id="PS00108">
    <property type="entry name" value="PROTEIN_KINASE_ST"/>
    <property type="match status" value="1"/>
</dbReference>
<dbReference type="GO" id="GO:0051598">
    <property type="term" value="P:meiotic recombination checkpoint signaling"/>
    <property type="evidence" value="ECO:0007669"/>
    <property type="project" value="TreeGrafter"/>
</dbReference>
<dbReference type="Pfam" id="PF00069">
    <property type="entry name" value="Pkinase"/>
    <property type="match status" value="1"/>
</dbReference>
<dbReference type="GO" id="GO:0004674">
    <property type="term" value="F:protein serine/threonine kinase activity"/>
    <property type="evidence" value="ECO:0007669"/>
    <property type="project" value="UniProtKB-EC"/>
</dbReference>
<proteinExistence type="inferred from homology"/>
<gene>
    <name evidence="10" type="ORF">BDV96DRAFT_689811</name>
</gene>
<comment type="catalytic activity">
    <reaction evidence="5">
        <text>L-seryl-[protein] + ATP = O-phospho-L-seryl-[protein] + ADP + H(+)</text>
        <dbReference type="Rhea" id="RHEA:17989"/>
        <dbReference type="Rhea" id="RHEA-COMP:9863"/>
        <dbReference type="Rhea" id="RHEA-COMP:11604"/>
        <dbReference type="ChEBI" id="CHEBI:15378"/>
        <dbReference type="ChEBI" id="CHEBI:29999"/>
        <dbReference type="ChEBI" id="CHEBI:30616"/>
        <dbReference type="ChEBI" id="CHEBI:83421"/>
        <dbReference type="ChEBI" id="CHEBI:456216"/>
        <dbReference type="EC" id="2.7.11.1"/>
    </reaction>
</comment>
<evidence type="ECO:0000256" key="4">
    <source>
        <dbReference type="ARBA" id="ARBA00047899"/>
    </source>
</evidence>
<dbReference type="Proteomes" id="UP000799770">
    <property type="component" value="Unassembled WGS sequence"/>
</dbReference>
<dbReference type="InterPro" id="IPR000253">
    <property type="entry name" value="FHA_dom"/>
</dbReference>
<feature type="binding site" evidence="6">
    <location>
        <position position="202"/>
    </location>
    <ligand>
        <name>ATP</name>
        <dbReference type="ChEBI" id="CHEBI:30616"/>
    </ligand>
</feature>
<protein>
    <submittedName>
        <fullName evidence="10">Kinase-like domain-containing protein</fullName>
    </submittedName>
</protein>
<dbReference type="Gene3D" id="2.60.200.20">
    <property type="match status" value="1"/>
</dbReference>
<keyword evidence="10" id="KW-0808">Transferase</keyword>
<feature type="region of interest" description="Disordered" evidence="7">
    <location>
        <begin position="659"/>
        <end position="715"/>
    </location>
</feature>
<evidence type="ECO:0000313" key="10">
    <source>
        <dbReference type="EMBL" id="KAF2112005.1"/>
    </source>
</evidence>
<keyword evidence="3 6" id="KW-0067">ATP-binding</keyword>
<reference evidence="10" key="1">
    <citation type="journal article" date="2020" name="Stud. Mycol.">
        <title>101 Dothideomycetes genomes: a test case for predicting lifestyles and emergence of pathogens.</title>
        <authorList>
            <person name="Haridas S."/>
            <person name="Albert R."/>
            <person name="Binder M."/>
            <person name="Bloem J."/>
            <person name="Labutti K."/>
            <person name="Salamov A."/>
            <person name="Andreopoulos B."/>
            <person name="Baker S."/>
            <person name="Barry K."/>
            <person name="Bills G."/>
            <person name="Bluhm B."/>
            <person name="Cannon C."/>
            <person name="Castanera R."/>
            <person name="Culley D."/>
            <person name="Daum C."/>
            <person name="Ezra D."/>
            <person name="Gonzalez J."/>
            <person name="Henrissat B."/>
            <person name="Kuo A."/>
            <person name="Liang C."/>
            <person name="Lipzen A."/>
            <person name="Lutzoni F."/>
            <person name="Magnuson J."/>
            <person name="Mondo S."/>
            <person name="Nolan M."/>
            <person name="Ohm R."/>
            <person name="Pangilinan J."/>
            <person name="Park H.-J."/>
            <person name="Ramirez L."/>
            <person name="Alfaro M."/>
            <person name="Sun H."/>
            <person name="Tritt A."/>
            <person name="Yoshinaga Y."/>
            <person name="Zwiers L.-H."/>
            <person name="Turgeon B."/>
            <person name="Goodwin S."/>
            <person name="Spatafora J."/>
            <person name="Crous P."/>
            <person name="Grigoriev I."/>
        </authorList>
    </citation>
    <scope>NUCLEOTIDE SEQUENCE</scope>
    <source>
        <strain evidence="10">CBS 627.86</strain>
    </source>
</reference>
<evidence type="ECO:0000256" key="1">
    <source>
        <dbReference type="ARBA" id="ARBA00005575"/>
    </source>
</evidence>
<dbReference type="AlphaFoldDB" id="A0A6A5YXX1"/>
<dbReference type="InterPro" id="IPR011009">
    <property type="entry name" value="Kinase-like_dom_sf"/>
</dbReference>
<dbReference type="PROSITE" id="PS50011">
    <property type="entry name" value="PROTEIN_KINASE_DOM"/>
    <property type="match status" value="1"/>
</dbReference>
<evidence type="ECO:0000256" key="6">
    <source>
        <dbReference type="PROSITE-ProRule" id="PRU10141"/>
    </source>
</evidence>
<dbReference type="Gene3D" id="3.30.200.20">
    <property type="entry name" value="Phosphorylase Kinase, domain 1"/>
    <property type="match status" value="1"/>
</dbReference>
<accession>A0A6A5YXX1</accession>
<comment type="similarity">
    <text evidence="1">Belongs to the protein kinase superfamily. CAMK Ser/Thr protein kinase family. CHEK2 subfamily.</text>
</comment>
<dbReference type="SUPFAM" id="SSF49879">
    <property type="entry name" value="SMAD/FHA domain"/>
    <property type="match status" value="1"/>
</dbReference>
<feature type="compositionally biased region" description="Polar residues" evidence="7">
    <location>
        <begin position="697"/>
        <end position="706"/>
    </location>
</feature>
<evidence type="ECO:0000259" key="8">
    <source>
        <dbReference type="PROSITE" id="PS50006"/>
    </source>
</evidence>
<dbReference type="Gene3D" id="1.10.510.10">
    <property type="entry name" value="Transferase(Phosphotransferase) domain 1"/>
    <property type="match status" value="1"/>
</dbReference>
<dbReference type="SMART" id="SM00220">
    <property type="entry name" value="S_TKc"/>
    <property type="match status" value="1"/>
</dbReference>
<evidence type="ECO:0000256" key="2">
    <source>
        <dbReference type="ARBA" id="ARBA00022741"/>
    </source>
</evidence>
<evidence type="ECO:0000313" key="11">
    <source>
        <dbReference type="Proteomes" id="UP000799770"/>
    </source>
</evidence>
<comment type="catalytic activity">
    <reaction evidence="4">
        <text>L-threonyl-[protein] + ATP = O-phospho-L-threonyl-[protein] + ADP + H(+)</text>
        <dbReference type="Rhea" id="RHEA:46608"/>
        <dbReference type="Rhea" id="RHEA-COMP:11060"/>
        <dbReference type="Rhea" id="RHEA-COMP:11605"/>
        <dbReference type="ChEBI" id="CHEBI:15378"/>
        <dbReference type="ChEBI" id="CHEBI:30013"/>
        <dbReference type="ChEBI" id="CHEBI:30616"/>
        <dbReference type="ChEBI" id="CHEBI:61977"/>
        <dbReference type="ChEBI" id="CHEBI:456216"/>
        <dbReference type="EC" id="2.7.11.1"/>
    </reaction>
</comment>
<sequence length="715" mass="80567">MAGELVAFFEVRNTGEDPSGESDCSYLIRTAPQVLLETFNTIDIYGNEEFYLGRNHALCRHHWSDPVISNKHLRVHCILYEQDIVAAISPFVYATDVSTNGTYLKKHSRNCTSSQGTGIRMGRNNGAFLLDDGDELRLSNSVTLVFHAMEEGGLARLSPTQEREKSLFSERYLVTGRTLGVGGYGRVTVGIEQKTQRQLACKVVDLRHLYSMEPQTDLHATTAQTPGSIQIRRRWPTKVAKCFREFDILKDLSHPNIIQLEKVFWSNNTIFIFQELVTGGDLFSFLEYKGGKLCDVEAAVIIRQILKGVQYLHNQGIVHRDLKPDNVLMTSLDDGARVVITDFGGARFLPKEDATEHVKTERAIAAKRQRMFSLVGTLEYTAPEIHKMNKTIPKDNGYSMSVDMWSIGSITVALLSGDVLFNDRQHSKAGEDPISVIMSLASRCDLSPLDDETHPAWSKVGSRPKDFIRKLLKLEEEERMTVAQALAHPWFSNKHHAAEFEALYERAIRDWRPRRKVFRLVESISKIPINLNKTSLPEELLSQETVSRFFAPPTLKSPVIDIQGSLKAGAYHRTNTPLPSIIEEVEHRSPEEISQFAQEFDDYVYDSLKEYANQSQRRSFDNSMNELPIDTGILSAHFQEEAGQYDEYGEHIIVPNTPIHTSNRRSLGAPPGARGTGIHACDYASPQVPDSYEEPSSADSMSSTQGLFKRRKLSN</sequence>
<dbReference type="PANTHER" id="PTHR44167">
    <property type="entry name" value="OVARIAN-SPECIFIC SERINE/THREONINE-PROTEIN KINASE LOK-RELATED"/>
    <property type="match status" value="1"/>
</dbReference>
<dbReference type="InterPro" id="IPR008271">
    <property type="entry name" value="Ser/Thr_kinase_AS"/>
</dbReference>
<dbReference type="GO" id="GO:0005634">
    <property type="term" value="C:nucleus"/>
    <property type="evidence" value="ECO:0007669"/>
    <property type="project" value="TreeGrafter"/>
</dbReference>
<dbReference type="EMBL" id="ML977332">
    <property type="protein sequence ID" value="KAF2112005.1"/>
    <property type="molecule type" value="Genomic_DNA"/>
</dbReference>
<dbReference type="InterPro" id="IPR008984">
    <property type="entry name" value="SMAD_FHA_dom_sf"/>
</dbReference>
<dbReference type="GO" id="GO:0005737">
    <property type="term" value="C:cytoplasm"/>
    <property type="evidence" value="ECO:0007669"/>
    <property type="project" value="TreeGrafter"/>
</dbReference>
<dbReference type="PROSITE" id="PS50006">
    <property type="entry name" value="FHA_DOMAIN"/>
    <property type="match status" value="1"/>
</dbReference>
<keyword evidence="11" id="KW-1185">Reference proteome</keyword>
<evidence type="ECO:0000256" key="5">
    <source>
        <dbReference type="ARBA" id="ARBA00048679"/>
    </source>
</evidence>